<gene>
    <name evidence="4" type="primary">dacB</name>
    <name evidence="4" type="ORF">OM076_20560</name>
</gene>
<reference evidence="4" key="1">
    <citation type="submission" date="2022-10" db="EMBL/GenBank/DDBJ databases">
        <title>The WGS of Solirubrobacter ginsenosidimutans DSM 21036.</title>
        <authorList>
            <person name="Jiang Z."/>
        </authorList>
    </citation>
    <scope>NUCLEOTIDE SEQUENCE</scope>
    <source>
        <strain evidence="4">DSM 21036</strain>
    </source>
</reference>
<evidence type="ECO:0000313" key="4">
    <source>
        <dbReference type="EMBL" id="MDA0162677.1"/>
    </source>
</evidence>
<evidence type="ECO:0000313" key="5">
    <source>
        <dbReference type="Proteomes" id="UP001149140"/>
    </source>
</evidence>
<dbReference type="Gene3D" id="3.40.710.10">
    <property type="entry name" value="DD-peptidase/beta-lactamase superfamily"/>
    <property type="match status" value="1"/>
</dbReference>
<dbReference type="InterPro" id="IPR000667">
    <property type="entry name" value="Peptidase_S13"/>
</dbReference>
<protein>
    <submittedName>
        <fullName evidence="4">D-alanyl-D-alanine carboxypeptidase/D-alanyl-D-alanine-endopeptidase</fullName>
        <ecNumber evidence="4">3.4.16.4</ecNumber>
    </submittedName>
</protein>
<sequence length="401" mass="41763">MRRLTILIALLVLALAPSAHAASLAATKKVLQREMARAGAYSGAYAVDLGTGTELYASKADVGRMPASVNKLFTTAGALLRYGADGRLTTTVLSAGLPDETGTITGNLVLRGGGDPTFNNASVTTLAKQLAQAGLKRVEGRVVGDESAFDAFRGVPASGYALTGEVGPLSALSYNHGRTGKAAPYFQASPAKFTADAFEKALEHEGVKITGAARAGLTPEGMTPLSELPSPPLSAIIRLMNQPSDNYIAEMLIKGLGAQFGTAGSTTAGGTVIKQAIAPFGIDPTVVDGSGLSRQDRTTPRQIVQLLKSMDESESGVAFDESLPVVGRNGTMYNRMRGTTAQDRCHTKTGTLHDVSALAGFCNTTGGERVAFALLMNRVNPSAARTLQDRMTVALARYDAP</sequence>
<name>A0A9X3S2U8_9ACTN</name>
<keyword evidence="4" id="KW-0645">Protease</keyword>
<dbReference type="EC" id="3.4.16.4" evidence="4"/>
<dbReference type="Proteomes" id="UP001149140">
    <property type="component" value="Unassembled WGS sequence"/>
</dbReference>
<proteinExistence type="inferred from homology"/>
<comment type="similarity">
    <text evidence="1">Belongs to the peptidase S13 family.</text>
</comment>
<evidence type="ECO:0000256" key="2">
    <source>
        <dbReference type="ARBA" id="ARBA00022801"/>
    </source>
</evidence>
<keyword evidence="3" id="KW-0732">Signal</keyword>
<keyword evidence="5" id="KW-1185">Reference proteome</keyword>
<dbReference type="NCBIfam" id="TIGR00666">
    <property type="entry name" value="PBP4"/>
    <property type="match status" value="1"/>
</dbReference>
<dbReference type="PANTHER" id="PTHR30023:SF0">
    <property type="entry name" value="PENICILLIN-SENSITIVE CARBOXYPEPTIDASE A"/>
    <property type="match status" value="1"/>
</dbReference>
<dbReference type="InterPro" id="IPR012338">
    <property type="entry name" value="Beta-lactam/transpept-like"/>
</dbReference>
<dbReference type="PRINTS" id="PR00922">
    <property type="entry name" value="DADACBPTASE3"/>
</dbReference>
<dbReference type="AlphaFoldDB" id="A0A9X3S2U8"/>
<dbReference type="GO" id="GO:0009002">
    <property type="term" value="F:serine-type D-Ala-D-Ala carboxypeptidase activity"/>
    <property type="evidence" value="ECO:0007669"/>
    <property type="project" value="UniProtKB-EC"/>
</dbReference>
<keyword evidence="4" id="KW-0121">Carboxypeptidase</keyword>
<accession>A0A9X3S2U8</accession>
<comment type="caution">
    <text evidence="4">The sequence shown here is derived from an EMBL/GenBank/DDBJ whole genome shotgun (WGS) entry which is preliminary data.</text>
</comment>
<feature type="signal peptide" evidence="3">
    <location>
        <begin position="1"/>
        <end position="21"/>
    </location>
</feature>
<evidence type="ECO:0000256" key="1">
    <source>
        <dbReference type="ARBA" id="ARBA00006096"/>
    </source>
</evidence>
<dbReference type="GO" id="GO:0000270">
    <property type="term" value="P:peptidoglycan metabolic process"/>
    <property type="evidence" value="ECO:0007669"/>
    <property type="project" value="TreeGrafter"/>
</dbReference>
<feature type="chain" id="PRO_5040734301" evidence="3">
    <location>
        <begin position="22"/>
        <end position="401"/>
    </location>
</feature>
<dbReference type="EMBL" id="JAPDOD010000020">
    <property type="protein sequence ID" value="MDA0162677.1"/>
    <property type="molecule type" value="Genomic_DNA"/>
</dbReference>
<dbReference type="Gene3D" id="3.50.80.20">
    <property type="entry name" value="D-Ala-D-Ala carboxypeptidase C, peptidase S13"/>
    <property type="match status" value="1"/>
</dbReference>
<dbReference type="PANTHER" id="PTHR30023">
    <property type="entry name" value="D-ALANYL-D-ALANINE CARBOXYPEPTIDASE"/>
    <property type="match status" value="1"/>
</dbReference>
<dbReference type="RefSeq" id="WP_270041914.1">
    <property type="nucleotide sequence ID" value="NZ_JAPDOD010000020.1"/>
</dbReference>
<dbReference type="Pfam" id="PF02113">
    <property type="entry name" value="Peptidase_S13"/>
    <property type="match status" value="2"/>
</dbReference>
<evidence type="ECO:0000256" key="3">
    <source>
        <dbReference type="SAM" id="SignalP"/>
    </source>
</evidence>
<dbReference type="GO" id="GO:0006508">
    <property type="term" value="P:proteolysis"/>
    <property type="evidence" value="ECO:0007669"/>
    <property type="project" value="InterPro"/>
</dbReference>
<dbReference type="SUPFAM" id="SSF56601">
    <property type="entry name" value="beta-lactamase/transpeptidase-like"/>
    <property type="match status" value="1"/>
</dbReference>
<organism evidence="4 5">
    <name type="scientific">Solirubrobacter ginsenosidimutans</name>
    <dbReference type="NCBI Taxonomy" id="490573"/>
    <lineage>
        <taxon>Bacteria</taxon>
        <taxon>Bacillati</taxon>
        <taxon>Actinomycetota</taxon>
        <taxon>Thermoleophilia</taxon>
        <taxon>Solirubrobacterales</taxon>
        <taxon>Solirubrobacteraceae</taxon>
        <taxon>Solirubrobacter</taxon>
    </lineage>
</organism>
<keyword evidence="2 4" id="KW-0378">Hydrolase</keyword>